<reference evidence="2" key="1">
    <citation type="submission" date="2023-04" db="EMBL/GenBank/DDBJ databases">
        <authorList>
            <consortium name="ELIXIR-Norway"/>
        </authorList>
    </citation>
    <scope>NUCLEOTIDE SEQUENCE [LARGE SCALE GENOMIC DNA]</scope>
</reference>
<feature type="region of interest" description="Disordered" evidence="1">
    <location>
        <begin position="92"/>
        <end position="116"/>
    </location>
</feature>
<evidence type="ECO:0000313" key="3">
    <source>
        <dbReference type="Proteomes" id="UP001176941"/>
    </source>
</evidence>
<gene>
    <name evidence="2" type="ORF">MRATA1EN1_LOCUS5086</name>
</gene>
<name>A0ABN8Y3F1_RANTA</name>
<organism evidence="2 3">
    <name type="scientific">Rangifer tarandus platyrhynchus</name>
    <name type="common">Svalbard reindeer</name>
    <dbReference type="NCBI Taxonomy" id="3082113"/>
    <lineage>
        <taxon>Eukaryota</taxon>
        <taxon>Metazoa</taxon>
        <taxon>Chordata</taxon>
        <taxon>Craniata</taxon>
        <taxon>Vertebrata</taxon>
        <taxon>Euteleostomi</taxon>
        <taxon>Mammalia</taxon>
        <taxon>Eutheria</taxon>
        <taxon>Laurasiatheria</taxon>
        <taxon>Artiodactyla</taxon>
        <taxon>Ruminantia</taxon>
        <taxon>Pecora</taxon>
        <taxon>Cervidae</taxon>
        <taxon>Odocoileinae</taxon>
        <taxon>Rangifer</taxon>
    </lineage>
</organism>
<evidence type="ECO:0000313" key="2">
    <source>
        <dbReference type="EMBL" id="CAI9156124.1"/>
    </source>
</evidence>
<keyword evidence="3" id="KW-1185">Reference proteome</keyword>
<accession>A0ABN8Y3F1</accession>
<evidence type="ECO:0000256" key="1">
    <source>
        <dbReference type="SAM" id="MobiDB-lite"/>
    </source>
</evidence>
<proteinExistence type="predicted"/>
<protein>
    <submittedName>
        <fullName evidence="2">Uncharacterized protein</fullName>
    </submittedName>
</protein>
<dbReference type="Proteomes" id="UP001176941">
    <property type="component" value="Chromosome 13"/>
</dbReference>
<sequence length="116" mass="12460">MAQLSRLALRCWGTSWSPHLGQKGTARSSVYSGLSGSQRELFPSKMKRKQTLCQAEGVLGGSNWAALKEPAATVRSCPLPASFSRVPLTLTLTPPPKEGTPCHPDARLLGSLQETE</sequence>
<dbReference type="EMBL" id="OX459949">
    <property type="protein sequence ID" value="CAI9156124.1"/>
    <property type="molecule type" value="Genomic_DNA"/>
</dbReference>